<dbReference type="Proteomes" id="UP000199656">
    <property type="component" value="Unassembled WGS sequence"/>
</dbReference>
<protein>
    <recommendedName>
        <fullName evidence="3">DUF3221 domain-containing protein</fullName>
    </recommendedName>
</protein>
<reference evidence="2" key="1">
    <citation type="submission" date="2016-10" db="EMBL/GenBank/DDBJ databases">
        <authorList>
            <person name="Varghese N."/>
            <person name="Submissions S."/>
        </authorList>
    </citation>
    <scope>NUCLEOTIDE SEQUENCE [LARGE SCALE GENOMIC DNA]</scope>
    <source>
        <strain evidence="2">DSM 23920</strain>
    </source>
</reference>
<sequence length="108" mass="11604">MIATALAVSLLGATSCSSTRKAGSVIENDHMELSVAGEITAIENGKDGYTATIKEASGKEYLATISIVNLQKHGGQYKRYNVGDKISVKGPLWKDQEGKLHITVHEMK</sequence>
<gene>
    <name evidence="1" type="ORF">SAMN05660909_03957</name>
</gene>
<evidence type="ECO:0000313" key="2">
    <source>
        <dbReference type="Proteomes" id="UP000199656"/>
    </source>
</evidence>
<dbReference type="AlphaFoldDB" id="A0A1H4EV15"/>
<dbReference type="STRING" id="408074.SAMN05660909_03957"/>
<keyword evidence="2" id="KW-1185">Reference proteome</keyword>
<evidence type="ECO:0000313" key="1">
    <source>
        <dbReference type="EMBL" id="SEA88458.1"/>
    </source>
</evidence>
<proteinExistence type="predicted"/>
<dbReference type="EMBL" id="FNRL01000020">
    <property type="protein sequence ID" value="SEA88458.1"/>
    <property type="molecule type" value="Genomic_DNA"/>
</dbReference>
<evidence type="ECO:0008006" key="3">
    <source>
        <dbReference type="Google" id="ProtNLM"/>
    </source>
</evidence>
<accession>A0A1H4EV15</accession>
<organism evidence="1 2">
    <name type="scientific">Chitinophaga terrae</name>
    <name type="common">ex Kim and Jung 2007</name>
    <dbReference type="NCBI Taxonomy" id="408074"/>
    <lineage>
        <taxon>Bacteria</taxon>
        <taxon>Pseudomonadati</taxon>
        <taxon>Bacteroidota</taxon>
        <taxon>Chitinophagia</taxon>
        <taxon>Chitinophagales</taxon>
        <taxon>Chitinophagaceae</taxon>
        <taxon>Chitinophaga</taxon>
    </lineage>
</organism>
<name>A0A1H4EV15_9BACT</name>